<evidence type="ECO:0000259" key="1">
    <source>
        <dbReference type="PROSITE" id="PS50006"/>
    </source>
</evidence>
<dbReference type="RefSeq" id="WP_092050226.1">
    <property type="nucleotide sequence ID" value="NZ_FOQD01000008.1"/>
</dbReference>
<feature type="domain" description="FHA" evidence="1">
    <location>
        <begin position="21"/>
        <end position="71"/>
    </location>
</feature>
<dbReference type="InterPro" id="IPR000253">
    <property type="entry name" value="FHA_dom"/>
</dbReference>
<accession>A0A1I3HDQ9</accession>
<dbReference type="InterPro" id="IPR050923">
    <property type="entry name" value="Cell_Proc_Reg/RNA_Proc"/>
</dbReference>
<proteinExistence type="predicted"/>
<evidence type="ECO:0000313" key="2">
    <source>
        <dbReference type="EMBL" id="SFI33773.1"/>
    </source>
</evidence>
<dbReference type="PANTHER" id="PTHR23308">
    <property type="entry name" value="NUCLEAR INHIBITOR OF PROTEIN PHOSPHATASE-1"/>
    <property type="match status" value="1"/>
</dbReference>
<dbReference type="Pfam" id="PF00498">
    <property type="entry name" value="FHA"/>
    <property type="match status" value="1"/>
</dbReference>
<organism evidence="2 3">
    <name type="scientific">Planctomicrobium piriforme</name>
    <dbReference type="NCBI Taxonomy" id="1576369"/>
    <lineage>
        <taxon>Bacteria</taxon>
        <taxon>Pseudomonadati</taxon>
        <taxon>Planctomycetota</taxon>
        <taxon>Planctomycetia</taxon>
        <taxon>Planctomycetales</taxon>
        <taxon>Planctomycetaceae</taxon>
        <taxon>Planctomicrobium</taxon>
    </lineage>
</organism>
<dbReference type="PROSITE" id="PS50006">
    <property type="entry name" value="FHA_DOMAIN"/>
    <property type="match status" value="1"/>
</dbReference>
<dbReference type="SMART" id="SM00240">
    <property type="entry name" value="FHA"/>
    <property type="match status" value="1"/>
</dbReference>
<dbReference type="Proteomes" id="UP000199518">
    <property type="component" value="Unassembled WGS sequence"/>
</dbReference>
<dbReference type="Gene3D" id="2.60.200.20">
    <property type="match status" value="1"/>
</dbReference>
<dbReference type="CDD" id="cd00060">
    <property type="entry name" value="FHA"/>
    <property type="match status" value="1"/>
</dbReference>
<evidence type="ECO:0000313" key="3">
    <source>
        <dbReference type="Proteomes" id="UP000199518"/>
    </source>
</evidence>
<keyword evidence="3" id="KW-1185">Reference proteome</keyword>
<gene>
    <name evidence="2" type="ORF">SAMN05421753_10817</name>
</gene>
<dbReference type="OrthoDB" id="277679at2"/>
<dbReference type="EMBL" id="FOQD01000008">
    <property type="protein sequence ID" value="SFI33773.1"/>
    <property type="molecule type" value="Genomic_DNA"/>
</dbReference>
<dbReference type="STRING" id="1576369.SAMN05421753_10817"/>
<protein>
    <submittedName>
        <fullName evidence="2">FHA domain-containing protein</fullName>
    </submittedName>
</protein>
<dbReference type="InterPro" id="IPR008984">
    <property type="entry name" value="SMAD_FHA_dom_sf"/>
</dbReference>
<dbReference type="SUPFAM" id="SSF49879">
    <property type="entry name" value="SMAD/FHA domain"/>
    <property type="match status" value="1"/>
</dbReference>
<reference evidence="3" key="1">
    <citation type="submission" date="2016-10" db="EMBL/GenBank/DDBJ databases">
        <authorList>
            <person name="Varghese N."/>
            <person name="Submissions S."/>
        </authorList>
    </citation>
    <scope>NUCLEOTIDE SEQUENCE [LARGE SCALE GENOMIC DNA]</scope>
    <source>
        <strain evidence="3">DSM 26348</strain>
    </source>
</reference>
<sequence length="140" mass="15132">MIAQLIPVDGSSPIQITRDVTLVGRKRGICDVILQSTSVSKLHCAIAKTDGLLFFRDLGSTNGTKVNGQRVTRGALLPGDELCFANLKFRVHLGPSMAPAVAPERTEQMSTFPRVAGDGNAEFEFAEHGNAMRNPRPRSN</sequence>
<dbReference type="AlphaFoldDB" id="A0A1I3HDQ9"/>
<name>A0A1I3HDQ9_9PLAN</name>